<dbReference type="EMBL" id="PYSW02000004">
    <property type="protein sequence ID" value="KAG2392780.1"/>
    <property type="molecule type" value="Genomic_DNA"/>
</dbReference>
<keyword evidence="2" id="KW-1185">Reference proteome</keyword>
<dbReference type="InterPro" id="IPR027417">
    <property type="entry name" value="P-loop_NTPase"/>
</dbReference>
<comment type="caution">
    <text evidence="1">The sequence shown here is derived from an EMBL/GenBank/DDBJ whole genome shotgun (WGS) entry which is preliminary data.</text>
</comment>
<organism evidence="1 2">
    <name type="scientific">Naegleria lovaniensis</name>
    <name type="common">Amoeba</name>
    <dbReference type="NCBI Taxonomy" id="51637"/>
    <lineage>
        <taxon>Eukaryota</taxon>
        <taxon>Discoba</taxon>
        <taxon>Heterolobosea</taxon>
        <taxon>Tetramitia</taxon>
        <taxon>Eutetramitia</taxon>
        <taxon>Vahlkampfiidae</taxon>
        <taxon>Naegleria</taxon>
    </lineage>
</organism>
<evidence type="ECO:0000313" key="1">
    <source>
        <dbReference type="EMBL" id="KAG2392780.1"/>
    </source>
</evidence>
<protein>
    <submittedName>
        <fullName evidence="1">Uncharacterized protein</fullName>
    </submittedName>
</protein>
<dbReference type="RefSeq" id="XP_044554674.1">
    <property type="nucleotide sequence ID" value="XM_044687168.1"/>
</dbReference>
<name>A0AA88GXH2_NAELO</name>
<dbReference type="AlphaFoldDB" id="A0AA88GXH2"/>
<dbReference type="GeneID" id="68103959"/>
<dbReference type="Proteomes" id="UP000816034">
    <property type="component" value="Unassembled WGS sequence"/>
</dbReference>
<reference evidence="1 2" key="1">
    <citation type="journal article" date="2018" name="BMC Genomics">
        <title>The genome of Naegleria lovaniensis, the basis for a comparative approach to unravel pathogenicity factors of the human pathogenic amoeba N. fowleri.</title>
        <authorList>
            <person name="Liechti N."/>
            <person name="Schurch N."/>
            <person name="Bruggmann R."/>
            <person name="Wittwer M."/>
        </authorList>
    </citation>
    <scope>NUCLEOTIDE SEQUENCE [LARGE SCALE GENOMIC DNA]</scope>
    <source>
        <strain evidence="1 2">ATCC 30569</strain>
    </source>
</reference>
<proteinExistence type="predicted"/>
<dbReference type="Gene3D" id="3.40.50.300">
    <property type="entry name" value="P-loop containing nucleotide triphosphate hydrolases"/>
    <property type="match status" value="1"/>
</dbReference>
<sequence>MISNAFRQEEPASSEEGSVETYFNQRFKPVVGAKFLDWDLIKLNGSLGMSCLFRSVIFVNLLDEANINIKNTSEDSIIWEYSNQVHITNNFPEIEECVKNVIRNLNVGSFTKCKPHLSVHGYAGTGKTILAATILPYFLSLELIRTKNLYNKFNVIYIDMLDKPKDISFSLFIAQKVTQNFELTEKDVKFTCQVEKLFQSYLSEDESRFTFVVCDDIQSLNPNDLYLLKKFLKSRNLPRNILSIWTGSTQIQLFKILEKVPSNGFSCYDDNFVYTIPTTFKQKAVRDTITFVNYLYKDFVLQGKETFNTIYAFIGVLHFSYVRQIGNAMACHNLKLYEAVEQLIFKLFKIYDRDLKETINEASEEDLQRLLICSSQSLEPLLQLCNISFSFFLYETTLRDILIKKYVYMYLQKRKGDLKIEKNGQFHYQLMLPYIILGENIRQGQNDEAVSYLQQVTVHHQLFGRELEKNFSKAIKVIGNQDALGYMWKSLIGISNILSHDHEQAACVKDLVVTYWFNNDPLLFLKTTGDLLSYF</sequence>
<accession>A0AA88GXH2</accession>
<gene>
    <name evidence="1" type="ORF">C9374_011505</name>
</gene>
<evidence type="ECO:0000313" key="2">
    <source>
        <dbReference type="Proteomes" id="UP000816034"/>
    </source>
</evidence>
<dbReference type="SUPFAM" id="SSF52540">
    <property type="entry name" value="P-loop containing nucleoside triphosphate hydrolases"/>
    <property type="match status" value="1"/>
</dbReference>